<evidence type="ECO:0000313" key="5">
    <source>
        <dbReference type="Proteomes" id="UP001530400"/>
    </source>
</evidence>
<name>A0ABD3MNI1_9STRA</name>
<organism evidence="4 5">
    <name type="scientific">Cyclotella atomus</name>
    <dbReference type="NCBI Taxonomy" id="382360"/>
    <lineage>
        <taxon>Eukaryota</taxon>
        <taxon>Sar</taxon>
        <taxon>Stramenopiles</taxon>
        <taxon>Ochrophyta</taxon>
        <taxon>Bacillariophyta</taxon>
        <taxon>Coscinodiscophyceae</taxon>
        <taxon>Thalassiosirophycidae</taxon>
        <taxon>Stephanodiscales</taxon>
        <taxon>Stephanodiscaceae</taxon>
        <taxon>Cyclotella</taxon>
    </lineage>
</organism>
<dbReference type="InterPro" id="IPR027417">
    <property type="entry name" value="P-loop_NTPase"/>
</dbReference>
<dbReference type="Proteomes" id="UP001530400">
    <property type="component" value="Unassembled WGS sequence"/>
</dbReference>
<dbReference type="AlphaFoldDB" id="A0ABD3MNI1"/>
<feature type="domain" description="Sulfotransferase" evidence="3">
    <location>
        <begin position="32"/>
        <end position="193"/>
    </location>
</feature>
<comment type="similarity">
    <text evidence="1">Belongs to the sulfotransferase 1 family.</text>
</comment>
<sequence length="361" mass="41007">MTDYPPMPLLPISSLTTIDAQDRVNPALASFGTTWTQHIVLSLLLAERRYAKTSSSGIGSEPDLNYSHVSEYAPFFEIDAHWDHATNSLTKSIQTNHGKLNKRVFNTHLRWDMLPKNSSSSGTNNLQTKRPDCGKFIYITRNLLDVCSSFYHHLSNQSEGRYEHDFYTFAKDWMDGNVAFGSALHHLLSFAEGFGDNHYACGDKNATTASKKCSNGAEESPLLLLSYERMKNNLRTEVLRIMEFLQLSNIPMDALENELLPSFEFQCMKKDLDRFQPRSVTWLNGFTFLRRGESGDGKRMMAEAVLEEDGKTAKLLSEYDEWVEREGYRKKIKGLLLNGGKSGDLAMGQVREIFINVVNHH</sequence>
<feature type="domain" description="Sulfotransferase" evidence="3">
    <location>
        <begin position="218"/>
        <end position="307"/>
    </location>
</feature>
<dbReference type="GO" id="GO:0016740">
    <property type="term" value="F:transferase activity"/>
    <property type="evidence" value="ECO:0007669"/>
    <property type="project" value="UniProtKB-KW"/>
</dbReference>
<proteinExistence type="inferred from homology"/>
<protein>
    <recommendedName>
        <fullName evidence="3">Sulfotransferase domain-containing protein</fullName>
    </recommendedName>
</protein>
<evidence type="ECO:0000256" key="2">
    <source>
        <dbReference type="ARBA" id="ARBA00022679"/>
    </source>
</evidence>
<accession>A0ABD3MNI1</accession>
<evidence type="ECO:0000313" key="4">
    <source>
        <dbReference type="EMBL" id="KAL3765468.1"/>
    </source>
</evidence>
<reference evidence="4 5" key="1">
    <citation type="submission" date="2024-10" db="EMBL/GenBank/DDBJ databases">
        <title>Updated reference genomes for cyclostephanoid diatoms.</title>
        <authorList>
            <person name="Roberts W.R."/>
            <person name="Alverson A.J."/>
        </authorList>
    </citation>
    <scope>NUCLEOTIDE SEQUENCE [LARGE SCALE GENOMIC DNA]</scope>
    <source>
        <strain evidence="4 5">AJA010-31</strain>
    </source>
</reference>
<dbReference type="InterPro" id="IPR000863">
    <property type="entry name" value="Sulfotransferase_dom"/>
</dbReference>
<dbReference type="Gene3D" id="3.40.50.300">
    <property type="entry name" value="P-loop containing nucleotide triphosphate hydrolases"/>
    <property type="match status" value="1"/>
</dbReference>
<keyword evidence="2" id="KW-0808">Transferase</keyword>
<dbReference type="EMBL" id="JALLPJ020001401">
    <property type="protein sequence ID" value="KAL3765468.1"/>
    <property type="molecule type" value="Genomic_DNA"/>
</dbReference>
<dbReference type="PANTHER" id="PTHR11783">
    <property type="entry name" value="SULFOTRANSFERASE SULT"/>
    <property type="match status" value="1"/>
</dbReference>
<comment type="caution">
    <text evidence="4">The sequence shown here is derived from an EMBL/GenBank/DDBJ whole genome shotgun (WGS) entry which is preliminary data.</text>
</comment>
<dbReference type="Pfam" id="PF00685">
    <property type="entry name" value="Sulfotransfer_1"/>
    <property type="match status" value="2"/>
</dbReference>
<dbReference type="SUPFAM" id="SSF52540">
    <property type="entry name" value="P-loop containing nucleoside triphosphate hydrolases"/>
    <property type="match status" value="1"/>
</dbReference>
<keyword evidence="5" id="KW-1185">Reference proteome</keyword>
<evidence type="ECO:0000256" key="1">
    <source>
        <dbReference type="ARBA" id="ARBA00005771"/>
    </source>
</evidence>
<gene>
    <name evidence="4" type="ORF">ACHAWO_009313</name>
</gene>
<evidence type="ECO:0000259" key="3">
    <source>
        <dbReference type="Pfam" id="PF00685"/>
    </source>
</evidence>